<feature type="domain" description="MAM" evidence="1">
    <location>
        <begin position="27"/>
        <end position="80"/>
    </location>
</feature>
<name>A0A9W9ZKQ8_9CNID</name>
<dbReference type="Proteomes" id="UP001163046">
    <property type="component" value="Unassembled WGS sequence"/>
</dbReference>
<comment type="caution">
    <text evidence="2">The sequence shown here is derived from an EMBL/GenBank/DDBJ whole genome shotgun (WGS) entry which is preliminary data.</text>
</comment>
<dbReference type="GO" id="GO:0016020">
    <property type="term" value="C:membrane"/>
    <property type="evidence" value="ECO:0007669"/>
    <property type="project" value="InterPro"/>
</dbReference>
<dbReference type="EMBL" id="MU825915">
    <property type="protein sequence ID" value="KAJ7382744.1"/>
    <property type="molecule type" value="Genomic_DNA"/>
</dbReference>
<dbReference type="AlphaFoldDB" id="A0A9W9ZKQ8"/>
<organism evidence="2 3">
    <name type="scientific">Desmophyllum pertusum</name>
    <dbReference type="NCBI Taxonomy" id="174260"/>
    <lineage>
        <taxon>Eukaryota</taxon>
        <taxon>Metazoa</taxon>
        <taxon>Cnidaria</taxon>
        <taxon>Anthozoa</taxon>
        <taxon>Hexacorallia</taxon>
        <taxon>Scleractinia</taxon>
        <taxon>Caryophylliina</taxon>
        <taxon>Caryophylliidae</taxon>
        <taxon>Desmophyllum</taxon>
    </lineage>
</organism>
<dbReference type="InterPro" id="IPR000998">
    <property type="entry name" value="MAM_dom"/>
</dbReference>
<dbReference type="Gene3D" id="2.60.120.200">
    <property type="match status" value="1"/>
</dbReference>
<evidence type="ECO:0000313" key="2">
    <source>
        <dbReference type="EMBL" id="KAJ7382744.1"/>
    </source>
</evidence>
<sequence length="87" mass="9962">MFSITRLVDNGDLMLCEVEVREEATEYVETSMSYSRQRGNLSILEVRYLVGAVNCLSFYYYMSGEDVGRLNVYIVGQDEETSFAYGD</sequence>
<protein>
    <recommendedName>
        <fullName evidence="1">MAM domain-containing protein</fullName>
    </recommendedName>
</protein>
<reference evidence="2" key="1">
    <citation type="submission" date="2023-01" db="EMBL/GenBank/DDBJ databases">
        <title>Genome assembly of the deep-sea coral Lophelia pertusa.</title>
        <authorList>
            <person name="Herrera S."/>
            <person name="Cordes E."/>
        </authorList>
    </citation>
    <scope>NUCLEOTIDE SEQUENCE</scope>
    <source>
        <strain evidence="2">USNM1676648</strain>
        <tissue evidence="2">Polyp</tissue>
    </source>
</reference>
<keyword evidence="3" id="KW-1185">Reference proteome</keyword>
<accession>A0A9W9ZKQ8</accession>
<evidence type="ECO:0000313" key="3">
    <source>
        <dbReference type="Proteomes" id="UP001163046"/>
    </source>
</evidence>
<evidence type="ECO:0000259" key="1">
    <source>
        <dbReference type="Pfam" id="PF00629"/>
    </source>
</evidence>
<gene>
    <name evidence="2" type="ORF">OS493_033029</name>
</gene>
<proteinExistence type="predicted"/>
<dbReference type="Pfam" id="PF00629">
    <property type="entry name" value="MAM"/>
    <property type="match status" value="1"/>
</dbReference>